<dbReference type="AlphaFoldDB" id="A0A6N7Z862"/>
<keyword evidence="4" id="KW-1185">Reference proteome</keyword>
<dbReference type="InterPro" id="IPR006680">
    <property type="entry name" value="Amidohydro-rel"/>
</dbReference>
<dbReference type="PANTHER" id="PTHR21240">
    <property type="entry name" value="2-AMINO-3-CARBOXYLMUCONATE-6-SEMIALDEHYDE DECARBOXYLASE"/>
    <property type="match status" value="1"/>
</dbReference>
<dbReference type="OrthoDB" id="8673173at2"/>
<sequence length="324" mass="35424">MNSNPVIDFHSHILVADVVEETAAHNVYTGFGARTVQPPAGSRFDEVFKRMLDPALHLPDMDKAGVDAEVLLSTTVIQGSSWAPPERDLALNACVNDEIAGWVDRDPERFVGSCTVPLQDLALAIPELERCVRGLGARVVQVPSHVGGRYLGHASLRPFWEAVRDLGIVALLHPEGIADPWFQDYALWNSVGQPIEEAKALSSMIYDGLLEAMPELVIVIAHGGGFLPHYFGRLDRNVHNMPHSARNLSKNPGEYLAQLYFDTCVYDPAVLAALVSRFGADHLVMGADYPVGENDPVGFVRHANLPTEQENLVLGRTAARLLGR</sequence>
<dbReference type="RefSeq" id="WP_154758651.1">
    <property type="nucleotide sequence ID" value="NZ_WMBA01000035.1"/>
</dbReference>
<dbReference type="PANTHER" id="PTHR21240:SF28">
    <property type="entry name" value="ISO-OROTATE DECARBOXYLASE (EUROFUNG)"/>
    <property type="match status" value="1"/>
</dbReference>
<keyword evidence="1" id="KW-0456">Lyase</keyword>
<dbReference type="GO" id="GO:0016831">
    <property type="term" value="F:carboxy-lyase activity"/>
    <property type="evidence" value="ECO:0007669"/>
    <property type="project" value="InterPro"/>
</dbReference>
<reference evidence="3 4" key="1">
    <citation type="submission" date="2019-11" db="EMBL/GenBank/DDBJ databases">
        <title>Draft genome of Amycolatopsis RM579.</title>
        <authorList>
            <person name="Duangmal K."/>
            <person name="Mingma R."/>
        </authorList>
    </citation>
    <scope>NUCLEOTIDE SEQUENCE [LARGE SCALE GENOMIC DNA]</scope>
    <source>
        <strain evidence="3 4">RM579</strain>
    </source>
</reference>
<dbReference type="InterPro" id="IPR032465">
    <property type="entry name" value="ACMSD"/>
</dbReference>
<organism evidence="3 4">
    <name type="scientific">Amycolatopsis pithecellobii</name>
    <dbReference type="NCBI Taxonomy" id="664692"/>
    <lineage>
        <taxon>Bacteria</taxon>
        <taxon>Bacillati</taxon>
        <taxon>Actinomycetota</taxon>
        <taxon>Actinomycetes</taxon>
        <taxon>Pseudonocardiales</taxon>
        <taxon>Pseudonocardiaceae</taxon>
        <taxon>Amycolatopsis</taxon>
    </lineage>
</organism>
<evidence type="ECO:0000313" key="4">
    <source>
        <dbReference type="Proteomes" id="UP000440096"/>
    </source>
</evidence>
<evidence type="ECO:0000313" key="3">
    <source>
        <dbReference type="EMBL" id="MTD56486.1"/>
    </source>
</evidence>
<feature type="domain" description="Amidohydrolase-related" evidence="2">
    <location>
        <begin position="7"/>
        <end position="324"/>
    </location>
</feature>
<dbReference type="Pfam" id="PF04909">
    <property type="entry name" value="Amidohydro_2"/>
    <property type="match status" value="1"/>
</dbReference>
<keyword evidence="3" id="KW-0378">Hydrolase</keyword>
<dbReference type="GO" id="GO:0005737">
    <property type="term" value="C:cytoplasm"/>
    <property type="evidence" value="ECO:0007669"/>
    <property type="project" value="TreeGrafter"/>
</dbReference>
<dbReference type="GO" id="GO:0016787">
    <property type="term" value="F:hydrolase activity"/>
    <property type="evidence" value="ECO:0007669"/>
    <property type="project" value="UniProtKB-KW"/>
</dbReference>
<dbReference type="GO" id="GO:0019748">
    <property type="term" value="P:secondary metabolic process"/>
    <property type="evidence" value="ECO:0007669"/>
    <property type="project" value="TreeGrafter"/>
</dbReference>
<gene>
    <name evidence="3" type="ORF">GKO32_21280</name>
</gene>
<name>A0A6N7Z862_9PSEU</name>
<dbReference type="EMBL" id="WMBA01000035">
    <property type="protein sequence ID" value="MTD56486.1"/>
    <property type="molecule type" value="Genomic_DNA"/>
</dbReference>
<proteinExistence type="predicted"/>
<dbReference type="Gene3D" id="3.20.20.140">
    <property type="entry name" value="Metal-dependent hydrolases"/>
    <property type="match status" value="1"/>
</dbReference>
<dbReference type="Proteomes" id="UP000440096">
    <property type="component" value="Unassembled WGS sequence"/>
</dbReference>
<dbReference type="SUPFAM" id="SSF51556">
    <property type="entry name" value="Metallo-dependent hydrolases"/>
    <property type="match status" value="1"/>
</dbReference>
<dbReference type="InterPro" id="IPR032466">
    <property type="entry name" value="Metal_Hydrolase"/>
</dbReference>
<evidence type="ECO:0000256" key="1">
    <source>
        <dbReference type="ARBA" id="ARBA00023239"/>
    </source>
</evidence>
<evidence type="ECO:0000259" key="2">
    <source>
        <dbReference type="Pfam" id="PF04909"/>
    </source>
</evidence>
<accession>A0A6N7Z862</accession>
<protein>
    <submittedName>
        <fullName evidence="3">Amidohydrolase family protein</fullName>
    </submittedName>
</protein>
<comment type="caution">
    <text evidence="3">The sequence shown here is derived from an EMBL/GenBank/DDBJ whole genome shotgun (WGS) entry which is preliminary data.</text>
</comment>